<sequence>MSGFQGETISPSQSTAAQSPPFSPRNQGLGGNPAVIPDVPVTVVFLVLYLVFGVIHIKILKANKGRGHKFIFNGAILGLCKIRIVTMSLRIAWACSPRNVGLGIAANVFVYVGTIILFMINWFFVQRVVRAQHQRLGWSTQYRVFHRGALVVLITTLIMLIIANIWQFFTVEDTKLHAFRALVLTGQTYFTIFCFAPAIIVLISVLIPRHEIEKFGAGRLRINITILLIAVAVLTTGQLFRCVIAWIPQTPVLGFAGQPVDKPWYLHRACFYVFNFVTEIIVVVMFALVRVDLRFHVPDKSRMSGDYSGRNSVMDFSSKSKVDLAQEASEKSLECEAPVVPTSHRNESRETLHQYETSVFEDSRTLADSLQYGDSTLEVDNKTGAWKVKRVSTGSVSSRFSSVEPNQISSRTTFNDRSITFADKPPPVPGIPSEWPLPISSTQSIPMSSRGQSNPLRRAETPKKTFEIADHDLNGVDVGDAITYALAALEQNSENNRKQSARQVRAQTSAGTSSKASIEPMQTHDEEDQTATEAQTPDTKKNKTRLHNPLAPRQRATFPPKSALKTPQARTRDDRTIQNVSIPVDTPIVPQLSPSTAAPPASNSSPHSNDTTPPRAESLT</sequence>
<feature type="region of interest" description="Disordered" evidence="1">
    <location>
        <begin position="418"/>
        <end position="459"/>
    </location>
</feature>
<feature type="compositionally biased region" description="Polar residues" evidence="1">
    <location>
        <begin position="439"/>
        <end position="455"/>
    </location>
</feature>
<feature type="transmembrane region" description="Helical" evidence="2">
    <location>
        <begin position="71"/>
        <end position="92"/>
    </location>
</feature>
<gene>
    <name evidence="3" type="ORF">BDU57DRAFT_534588</name>
</gene>
<feature type="compositionally biased region" description="Low complexity" evidence="1">
    <location>
        <begin position="593"/>
        <end position="608"/>
    </location>
</feature>
<feature type="transmembrane region" description="Helical" evidence="2">
    <location>
        <begin position="189"/>
        <end position="208"/>
    </location>
</feature>
<feature type="transmembrane region" description="Helical" evidence="2">
    <location>
        <begin position="220"/>
        <end position="247"/>
    </location>
</feature>
<proteinExistence type="predicted"/>
<reference evidence="3" key="1">
    <citation type="journal article" date="2020" name="Stud. Mycol.">
        <title>101 Dothideomycetes genomes: a test case for predicting lifestyles and emergence of pathogens.</title>
        <authorList>
            <person name="Haridas S."/>
            <person name="Albert R."/>
            <person name="Binder M."/>
            <person name="Bloem J."/>
            <person name="Labutti K."/>
            <person name="Salamov A."/>
            <person name="Andreopoulos B."/>
            <person name="Baker S."/>
            <person name="Barry K."/>
            <person name="Bills G."/>
            <person name="Bluhm B."/>
            <person name="Cannon C."/>
            <person name="Castanera R."/>
            <person name="Culley D."/>
            <person name="Daum C."/>
            <person name="Ezra D."/>
            <person name="Gonzalez J."/>
            <person name="Henrissat B."/>
            <person name="Kuo A."/>
            <person name="Liang C."/>
            <person name="Lipzen A."/>
            <person name="Lutzoni F."/>
            <person name="Magnuson J."/>
            <person name="Mondo S."/>
            <person name="Nolan M."/>
            <person name="Ohm R."/>
            <person name="Pangilinan J."/>
            <person name="Park H.-J."/>
            <person name="Ramirez L."/>
            <person name="Alfaro M."/>
            <person name="Sun H."/>
            <person name="Tritt A."/>
            <person name="Yoshinaga Y."/>
            <person name="Zwiers L.-H."/>
            <person name="Turgeon B."/>
            <person name="Goodwin S."/>
            <person name="Spatafora J."/>
            <person name="Crous P."/>
            <person name="Grigoriev I."/>
        </authorList>
    </citation>
    <scope>NUCLEOTIDE SEQUENCE</scope>
    <source>
        <strain evidence="3">HMLAC05119</strain>
    </source>
</reference>
<dbReference type="PANTHER" id="PTHR35184">
    <property type="entry name" value="YALI0C10208P"/>
    <property type="match status" value="1"/>
</dbReference>
<dbReference type="InterPro" id="IPR021460">
    <property type="entry name" value="DUF3112"/>
</dbReference>
<organism evidence="3 4">
    <name type="scientific">Ampelomyces quisqualis</name>
    <name type="common">Powdery mildew agent</name>
    <dbReference type="NCBI Taxonomy" id="50730"/>
    <lineage>
        <taxon>Eukaryota</taxon>
        <taxon>Fungi</taxon>
        <taxon>Dikarya</taxon>
        <taxon>Ascomycota</taxon>
        <taxon>Pezizomycotina</taxon>
        <taxon>Dothideomycetes</taxon>
        <taxon>Pleosporomycetidae</taxon>
        <taxon>Pleosporales</taxon>
        <taxon>Pleosporineae</taxon>
        <taxon>Phaeosphaeriaceae</taxon>
        <taxon>Ampelomyces</taxon>
    </lineage>
</organism>
<feature type="transmembrane region" description="Helical" evidence="2">
    <location>
        <begin position="271"/>
        <end position="293"/>
    </location>
</feature>
<evidence type="ECO:0000256" key="2">
    <source>
        <dbReference type="SAM" id="Phobius"/>
    </source>
</evidence>
<dbReference type="Proteomes" id="UP000800096">
    <property type="component" value="Unassembled WGS sequence"/>
</dbReference>
<dbReference type="Pfam" id="PF11309">
    <property type="entry name" value="DUF3112"/>
    <property type="match status" value="1"/>
</dbReference>
<feature type="region of interest" description="Disordered" evidence="1">
    <location>
        <begin position="493"/>
        <end position="620"/>
    </location>
</feature>
<protein>
    <submittedName>
        <fullName evidence="3">Uncharacterized protein</fullName>
    </submittedName>
</protein>
<feature type="region of interest" description="Disordered" evidence="1">
    <location>
        <begin position="1"/>
        <end position="23"/>
    </location>
</feature>
<keyword evidence="2" id="KW-0472">Membrane</keyword>
<keyword evidence="2" id="KW-1133">Transmembrane helix</keyword>
<accession>A0A6A5R144</accession>
<feature type="compositionally biased region" description="Low complexity" evidence="1">
    <location>
        <begin position="10"/>
        <end position="20"/>
    </location>
</feature>
<name>A0A6A5R144_AMPQU</name>
<dbReference type="OrthoDB" id="3357002at2759"/>
<feature type="transmembrane region" description="Helical" evidence="2">
    <location>
        <begin position="39"/>
        <end position="59"/>
    </location>
</feature>
<keyword evidence="4" id="KW-1185">Reference proteome</keyword>
<evidence type="ECO:0000313" key="4">
    <source>
        <dbReference type="Proteomes" id="UP000800096"/>
    </source>
</evidence>
<evidence type="ECO:0000256" key="1">
    <source>
        <dbReference type="SAM" id="MobiDB-lite"/>
    </source>
</evidence>
<dbReference type="EMBL" id="ML979132">
    <property type="protein sequence ID" value="KAF1920850.1"/>
    <property type="molecule type" value="Genomic_DNA"/>
</dbReference>
<feature type="transmembrane region" description="Helical" evidence="2">
    <location>
        <begin position="144"/>
        <end position="169"/>
    </location>
</feature>
<feature type="compositionally biased region" description="Polar residues" evidence="1">
    <location>
        <begin position="501"/>
        <end position="516"/>
    </location>
</feature>
<feature type="transmembrane region" description="Helical" evidence="2">
    <location>
        <begin position="104"/>
        <end position="124"/>
    </location>
</feature>
<evidence type="ECO:0000313" key="3">
    <source>
        <dbReference type="EMBL" id="KAF1920850.1"/>
    </source>
</evidence>
<dbReference type="AlphaFoldDB" id="A0A6A5R144"/>
<keyword evidence="2" id="KW-0812">Transmembrane</keyword>
<dbReference type="PANTHER" id="PTHR35184:SF1">
    <property type="entry name" value="INTEGRAL MEMBRANE PROTEIN"/>
    <property type="match status" value="1"/>
</dbReference>